<feature type="non-terminal residue" evidence="1">
    <location>
        <position position="1"/>
    </location>
</feature>
<proteinExistence type="predicted"/>
<name>X1N516_9ZZZZ</name>
<protein>
    <submittedName>
        <fullName evidence="1">Uncharacterized protein</fullName>
    </submittedName>
</protein>
<gene>
    <name evidence="1" type="ORF">S06H3_48010</name>
</gene>
<accession>X1N516</accession>
<reference evidence="1" key="1">
    <citation type="journal article" date="2014" name="Front. Microbiol.">
        <title>High frequency of phylogenetically diverse reductive dehalogenase-homologous genes in deep subseafloor sedimentary metagenomes.</title>
        <authorList>
            <person name="Kawai M."/>
            <person name="Futagami T."/>
            <person name="Toyoda A."/>
            <person name="Takaki Y."/>
            <person name="Nishi S."/>
            <person name="Hori S."/>
            <person name="Arai W."/>
            <person name="Tsubouchi T."/>
            <person name="Morono Y."/>
            <person name="Uchiyama I."/>
            <person name="Ito T."/>
            <person name="Fujiyama A."/>
            <person name="Inagaki F."/>
            <person name="Takami H."/>
        </authorList>
    </citation>
    <scope>NUCLEOTIDE SEQUENCE</scope>
    <source>
        <strain evidence="1">Expedition CK06-06</strain>
    </source>
</reference>
<sequence>TLFDPNLSLADALRSIPTLAKDLGVYKAGKKSD</sequence>
<dbReference type="EMBL" id="BARV01030204">
    <property type="protein sequence ID" value="GAI38673.1"/>
    <property type="molecule type" value="Genomic_DNA"/>
</dbReference>
<organism evidence="1">
    <name type="scientific">marine sediment metagenome</name>
    <dbReference type="NCBI Taxonomy" id="412755"/>
    <lineage>
        <taxon>unclassified sequences</taxon>
        <taxon>metagenomes</taxon>
        <taxon>ecological metagenomes</taxon>
    </lineage>
</organism>
<evidence type="ECO:0000313" key="1">
    <source>
        <dbReference type="EMBL" id="GAI38673.1"/>
    </source>
</evidence>
<dbReference type="AlphaFoldDB" id="X1N516"/>
<comment type="caution">
    <text evidence="1">The sequence shown here is derived from an EMBL/GenBank/DDBJ whole genome shotgun (WGS) entry which is preliminary data.</text>
</comment>